<keyword evidence="2" id="KW-1185">Reference proteome</keyword>
<sequence>MKRRTGSGSLHGSFYDHYIDHYMINTGSEHYMVINAAWLRPPRPKCKTCEDYRRAIRNSDYVFKSEHYDTGCRSQEVATCSILSIEEMCDDAKNTNKGEEAEDNVHADEAELSPMSSLSDSIMVF</sequence>
<accession>A0A8X6TQ48</accession>
<dbReference type="EMBL" id="BMAW01063210">
    <property type="protein sequence ID" value="GFT39178.1"/>
    <property type="molecule type" value="Genomic_DNA"/>
</dbReference>
<dbReference type="Proteomes" id="UP000887013">
    <property type="component" value="Unassembled WGS sequence"/>
</dbReference>
<evidence type="ECO:0000313" key="1">
    <source>
        <dbReference type="EMBL" id="GFT39178.1"/>
    </source>
</evidence>
<protein>
    <submittedName>
        <fullName evidence="1">Uncharacterized protein</fullName>
    </submittedName>
</protein>
<name>A0A8X6TQ48_NEPPI</name>
<reference evidence="1" key="1">
    <citation type="submission" date="2020-08" db="EMBL/GenBank/DDBJ databases">
        <title>Multicomponent nature underlies the extraordinary mechanical properties of spider dragline silk.</title>
        <authorList>
            <person name="Kono N."/>
            <person name="Nakamura H."/>
            <person name="Mori M."/>
            <person name="Yoshida Y."/>
            <person name="Ohtoshi R."/>
            <person name="Malay A.D."/>
            <person name="Moran D.A.P."/>
            <person name="Tomita M."/>
            <person name="Numata K."/>
            <person name="Arakawa K."/>
        </authorList>
    </citation>
    <scope>NUCLEOTIDE SEQUENCE</scope>
</reference>
<dbReference type="AlphaFoldDB" id="A0A8X6TQ48"/>
<evidence type="ECO:0000313" key="2">
    <source>
        <dbReference type="Proteomes" id="UP000887013"/>
    </source>
</evidence>
<organism evidence="1 2">
    <name type="scientific">Nephila pilipes</name>
    <name type="common">Giant wood spider</name>
    <name type="synonym">Nephila maculata</name>
    <dbReference type="NCBI Taxonomy" id="299642"/>
    <lineage>
        <taxon>Eukaryota</taxon>
        <taxon>Metazoa</taxon>
        <taxon>Ecdysozoa</taxon>
        <taxon>Arthropoda</taxon>
        <taxon>Chelicerata</taxon>
        <taxon>Arachnida</taxon>
        <taxon>Araneae</taxon>
        <taxon>Araneomorphae</taxon>
        <taxon>Entelegynae</taxon>
        <taxon>Araneoidea</taxon>
        <taxon>Nephilidae</taxon>
        <taxon>Nephila</taxon>
    </lineage>
</organism>
<proteinExistence type="predicted"/>
<gene>
    <name evidence="1" type="ORF">NPIL_698661</name>
</gene>
<comment type="caution">
    <text evidence="1">The sequence shown here is derived from an EMBL/GenBank/DDBJ whole genome shotgun (WGS) entry which is preliminary data.</text>
</comment>